<dbReference type="OrthoDB" id="527290at2759"/>
<dbReference type="EMBL" id="PGGS01000060">
    <property type="protein sequence ID" value="PNH10314.1"/>
    <property type="molecule type" value="Genomic_DNA"/>
</dbReference>
<evidence type="ECO:0000313" key="2">
    <source>
        <dbReference type="Proteomes" id="UP000236333"/>
    </source>
</evidence>
<protein>
    <submittedName>
        <fullName evidence="1">Uncharacterized protein</fullName>
    </submittedName>
</protein>
<proteinExistence type="predicted"/>
<comment type="caution">
    <text evidence="1">The sequence shown here is derived from an EMBL/GenBank/DDBJ whole genome shotgun (WGS) entry which is preliminary data.</text>
</comment>
<gene>
    <name evidence="1" type="ORF">TSOC_002953</name>
</gene>
<evidence type="ECO:0000313" key="1">
    <source>
        <dbReference type="EMBL" id="PNH10314.1"/>
    </source>
</evidence>
<organism evidence="1 2">
    <name type="scientific">Tetrabaena socialis</name>
    <dbReference type="NCBI Taxonomy" id="47790"/>
    <lineage>
        <taxon>Eukaryota</taxon>
        <taxon>Viridiplantae</taxon>
        <taxon>Chlorophyta</taxon>
        <taxon>core chlorophytes</taxon>
        <taxon>Chlorophyceae</taxon>
        <taxon>CS clade</taxon>
        <taxon>Chlamydomonadales</taxon>
        <taxon>Tetrabaenaceae</taxon>
        <taxon>Tetrabaena</taxon>
    </lineage>
</organism>
<dbReference type="AlphaFoldDB" id="A0A2J8ACR3"/>
<name>A0A2J8ACR3_9CHLO</name>
<dbReference type="Proteomes" id="UP000236333">
    <property type="component" value="Unassembled WGS sequence"/>
</dbReference>
<sequence>MPTIYCIGGVSGSGKSHLRASDNVLAHLPYLDILDVYDSYPGVGKDAALKELISQLEEHLNTGGGDGSSILEAFFAPGKLQRGRLDQATGAHGQAVSVPRVRCHRTQAINGVIKSVTASSRLSQVPSACRDTGRATRMRGLPRSGSCGTQAQMFATMFTSPSARAHYLLEALMAYKAPVARRLLPGGLRVRAGGNGV</sequence>
<reference evidence="1 2" key="1">
    <citation type="journal article" date="2017" name="Mol. Biol. Evol.">
        <title>The 4-celled Tetrabaena socialis nuclear genome reveals the essential components for genetic control of cell number at the origin of multicellularity in the volvocine lineage.</title>
        <authorList>
            <person name="Featherston J."/>
            <person name="Arakaki Y."/>
            <person name="Hanschen E.R."/>
            <person name="Ferris P.J."/>
            <person name="Michod R.E."/>
            <person name="Olson B.J.S.C."/>
            <person name="Nozaki H."/>
            <person name="Durand P.M."/>
        </authorList>
    </citation>
    <scope>NUCLEOTIDE SEQUENCE [LARGE SCALE GENOMIC DNA]</scope>
    <source>
        <strain evidence="1 2">NIES-571</strain>
    </source>
</reference>
<accession>A0A2J8ACR3</accession>
<keyword evidence="2" id="KW-1185">Reference proteome</keyword>